<dbReference type="AlphaFoldDB" id="A0A7G9YMS6"/>
<feature type="domain" description="Peptidase A2" evidence="2">
    <location>
        <begin position="37"/>
        <end position="113"/>
    </location>
</feature>
<dbReference type="EMBL" id="MT631379">
    <property type="protein sequence ID" value="QNO49440.1"/>
    <property type="molecule type" value="Genomic_DNA"/>
</dbReference>
<organism evidence="3">
    <name type="scientific">Candidatus Methanogaster sp. ANME-2c ERB4</name>
    <dbReference type="NCBI Taxonomy" id="2759911"/>
    <lineage>
        <taxon>Archaea</taxon>
        <taxon>Methanobacteriati</taxon>
        <taxon>Methanobacteriota</taxon>
        <taxon>Stenosarchaea group</taxon>
        <taxon>Methanomicrobia</taxon>
        <taxon>Methanosarcinales</taxon>
        <taxon>ANME-2 cluster</taxon>
        <taxon>Candidatus Methanogasteraceae</taxon>
        <taxon>Candidatus Methanogaster</taxon>
    </lineage>
</organism>
<name>A0A7G9YMS6_9EURY</name>
<dbReference type="GO" id="GO:0004190">
    <property type="term" value="F:aspartic-type endopeptidase activity"/>
    <property type="evidence" value="ECO:0007669"/>
    <property type="project" value="InterPro"/>
</dbReference>
<dbReference type="InterPro" id="IPR001995">
    <property type="entry name" value="Peptidase_A2_cat"/>
</dbReference>
<evidence type="ECO:0000313" key="3">
    <source>
        <dbReference type="EMBL" id="QNO49310.1"/>
    </source>
</evidence>
<keyword evidence="1" id="KW-0378">Hydrolase</keyword>
<dbReference type="InterPro" id="IPR021109">
    <property type="entry name" value="Peptidase_aspartic_dom_sf"/>
</dbReference>
<reference evidence="3" key="1">
    <citation type="submission" date="2020-06" db="EMBL/GenBank/DDBJ databases">
        <title>Unique genomic features of the anaerobic methanotrophic archaea.</title>
        <authorList>
            <person name="Chadwick G.L."/>
            <person name="Skennerton C.T."/>
            <person name="Laso-Perez R."/>
            <person name="Leu A.O."/>
            <person name="Speth D.R."/>
            <person name="Yu H."/>
            <person name="Morgan-Lang C."/>
            <person name="Hatzenpichler R."/>
            <person name="Goudeau D."/>
            <person name="Malmstrom R."/>
            <person name="Brazelton W.J."/>
            <person name="Woyke T."/>
            <person name="Hallam S.J."/>
            <person name="Tyson G.W."/>
            <person name="Wegener G."/>
            <person name="Boetius A."/>
            <person name="Orphan V."/>
        </authorList>
    </citation>
    <scope>NUCLEOTIDE SEQUENCE</scope>
</reference>
<dbReference type="PROSITE" id="PS50175">
    <property type="entry name" value="ASP_PROT_RETROV"/>
    <property type="match status" value="1"/>
</dbReference>
<gene>
    <name evidence="3" type="ORF">HONBAIEO_00004</name>
    <name evidence="4" type="ORF">JHKIABMC_00046</name>
</gene>
<protein>
    <recommendedName>
        <fullName evidence="2">Peptidase A2 domain-containing protein</fullName>
    </recommendedName>
</protein>
<evidence type="ECO:0000256" key="1">
    <source>
        <dbReference type="ARBA" id="ARBA00022801"/>
    </source>
</evidence>
<dbReference type="Gene3D" id="2.40.70.10">
    <property type="entry name" value="Acid Proteases"/>
    <property type="match status" value="1"/>
</dbReference>
<dbReference type="SUPFAM" id="SSF50630">
    <property type="entry name" value="Acid proteases"/>
    <property type="match status" value="1"/>
</dbReference>
<accession>A0A7G9YMS6</accession>
<sequence length="131" mass="14800">MKRCFEFTEELSSSLGAVYRPIMKVGLKDVDGTIFEISMIVDSGADITVLSKRIGDIMGIDVEKGEEKIFRGIVGEIIAYVHSIPLFIDGKELEVRVAFALAEVPNLLGRQDIFRNFEINFRKEEDFCFSD</sequence>
<evidence type="ECO:0000313" key="4">
    <source>
        <dbReference type="EMBL" id="QNO49440.1"/>
    </source>
</evidence>
<dbReference type="EMBL" id="MT631377">
    <property type="protein sequence ID" value="QNO49310.1"/>
    <property type="molecule type" value="Genomic_DNA"/>
</dbReference>
<proteinExistence type="predicted"/>
<dbReference type="GO" id="GO:0006508">
    <property type="term" value="P:proteolysis"/>
    <property type="evidence" value="ECO:0007669"/>
    <property type="project" value="InterPro"/>
</dbReference>
<evidence type="ECO:0000259" key="2">
    <source>
        <dbReference type="PROSITE" id="PS50175"/>
    </source>
</evidence>